<keyword evidence="11" id="KW-0966">Cell projection</keyword>
<dbReference type="GO" id="GO:0009288">
    <property type="term" value="C:bacterial-type flagellum"/>
    <property type="evidence" value="ECO:0007669"/>
    <property type="project" value="InterPro"/>
</dbReference>
<comment type="caution">
    <text evidence="11">The sequence shown here is derived from an EMBL/GenBank/DDBJ whole genome shotgun (WGS) entry which is preliminary data.</text>
</comment>
<keyword evidence="6" id="KW-0145">Chemotaxis</keyword>
<dbReference type="GO" id="GO:0071973">
    <property type="term" value="P:bacterial-type flagellum-dependent cell motility"/>
    <property type="evidence" value="ECO:0007669"/>
    <property type="project" value="InterPro"/>
</dbReference>
<keyword evidence="9" id="KW-0472">Membrane</keyword>
<evidence type="ECO:0000256" key="8">
    <source>
        <dbReference type="ARBA" id="ARBA00022927"/>
    </source>
</evidence>
<organism evidence="11 12">
    <name type="scientific">Thermosipho japonicus</name>
    <dbReference type="NCBI Taxonomy" id="90323"/>
    <lineage>
        <taxon>Bacteria</taxon>
        <taxon>Thermotogati</taxon>
        <taxon>Thermotogota</taxon>
        <taxon>Thermotogae</taxon>
        <taxon>Thermotogales</taxon>
        <taxon>Fervidobacteriaceae</taxon>
        <taxon>Thermosipho</taxon>
    </lineage>
</organism>
<evidence type="ECO:0000313" key="11">
    <source>
        <dbReference type="EMBL" id="MBB6062300.1"/>
    </source>
</evidence>
<evidence type="ECO:0000256" key="7">
    <source>
        <dbReference type="ARBA" id="ARBA00022795"/>
    </source>
</evidence>
<gene>
    <name evidence="11" type="ORF">HNP65_000722</name>
</gene>
<dbReference type="GO" id="GO:0044781">
    <property type="term" value="P:bacterial-type flagellum organization"/>
    <property type="evidence" value="ECO:0007669"/>
    <property type="project" value="UniProtKB-KW"/>
</dbReference>
<keyword evidence="12" id="KW-1185">Reference proteome</keyword>
<dbReference type="InterPro" id="IPR053716">
    <property type="entry name" value="Flag_assembly_chemotaxis_eff"/>
</dbReference>
<dbReference type="Gene3D" id="1.10.287.1700">
    <property type="match status" value="1"/>
</dbReference>
<dbReference type="NCBIfam" id="TIGR02473">
    <property type="entry name" value="flagell_FliJ"/>
    <property type="match status" value="1"/>
</dbReference>
<evidence type="ECO:0000256" key="9">
    <source>
        <dbReference type="ARBA" id="ARBA00023136"/>
    </source>
</evidence>
<evidence type="ECO:0000313" key="12">
    <source>
        <dbReference type="Proteomes" id="UP000555828"/>
    </source>
</evidence>
<dbReference type="EMBL" id="JACHEX010000001">
    <property type="protein sequence ID" value="MBB6062300.1"/>
    <property type="molecule type" value="Genomic_DNA"/>
</dbReference>
<dbReference type="Pfam" id="PF02050">
    <property type="entry name" value="FliJ"/>
    <property type="match status" value="1"/>
</dbReference>
<keyword evidence="11" id="KW-0969">Cilium</keyword>
<keyword evidence="5" id="KW-1003">Cell membrane</keyword>
<keyword evidence="4" id="KW-0813">Transport</keyword>
<accession>A0A841GSW1</accession>
<keyword evidence="11" id="KW-0282">Flagellum</keyword>
<dbReference type="InterPro" id="IPR012823">
    <property type="entry name" value="Flagell_FliJ"/>
</dbReference>
<comment type="similarity">
    <text evidence="2">Belongs to the FliJ family.</text>
</comment>
<proteinExistence type="inferred from homology"/>
<dbReference type="GO" id="GO:0006935">
    <property type="term" value="P:chemotaxis"/>
    <property type="evidence" value="ECO:0007669"/>
    <property type="project" value="UniProtKB-KW"/>
</dbReference>
<protein>
    <recommendedName>
        <fullName evidence="3">Flagellar FliJ protein</fullName>
    </recommendedName>
</protein>
<reference evidence="11 12" key="1">
    <citation type="submission" date="2020-08" db="EMBL/GenBank/DDBJ databases">
        <title>Genomic Encyclopedia of Type Strains, Phase IV (KMG-IV): sequencing the most valuable type-strain genomes for metagenomic binning, comparative biology and taxonomic classification.</title>
        <authorList>
            <person name="Goeker M."/>
        </authorList>
    </citation>
    <scope>NUCLEOTIDE SEQUENCE [LARGE SCALE GENOMIC DNA]</scope>
    <source>
        <strain evidence="11 12">DSM 13481</strain>
    </source>
</reference>
<dbReference type="AlphaFoldDB" id="A0A841GSW1"/>
<evidence type="ECO:0000256" key="4">
    <source>
        <dbReference type="ARBA" id="ARBA00022448"/>
    </source>
</evidence>
<keyword evidence="10" id="KW-1006">Bacterial flagellum protein export</keyword>
<evidence type="ECO:0000256" key="5">
    <source>
        <dbReference type="ARBA" id="ARBA00022475"/>
    </source>
</evidence>
<evidence type="ECO:0000256" key="10">
    <source>
        <dbReference type="ARBA" id="ARBA00023225"/>
    </source>
</evidence>
<evidence type="ECO:0000256" key="3">
    <source>
        <dbReference type="ARBA" id="ARBA00020392"/>
    </source>
</evidence>
<evidence type="ECO:0000256" key="6">
    <source>
        <dbReference type="ARBA" id="ARBA00022500"/>
    </source>
</evidence>
<sequence length="143" mass="17484">MKFRLQKLLDFASKQEELIKQELFKVRMEKKKIEEEIQKTVDYLKSLENEIFGKQINGLYLNMLLEIKNSGEKYIESLKDKLYEISLMEEKILKDYLEKRKERKSLEKLKERFKNKEYIELQRKDIKNIDEIAERKHFFGGEK</sequence>
<keyword evidence="8" id="KW-0653">Protein transport</keyword>
<dbReference type="RefSeq" id="WP_184618966.1">
    <property type="nucleotide sequence ID" value="NZ_JACHEX010000001.1"/>
</dbReference>
<dbReference type="Proteomes" id="UP000555828">
    <property type="component" value="Unassembled WGS sequence"/>
</dbReference>
<dbReference type="GO" id="GO:0005886">
    <property type="term" value="C:plasma membrane"/>
    <property type="evidence" value="ECO:0007669"/>
    <property type="project" value="UniProtKB-SubCell"/>
</dbReference>
<keyword evidence="7" id="KW-1005">Bacterial flagellum biogenesis</keyword>
<evidence type="ECO:0000256" key="2">
    <source>
        <dbReference type="ARBA" id="ARBA00010004"/>
    </source>
</evidence>
<dbReference type="GO" id="GO:0015031">
    <property type="term" value="P:protein transport"/>
    <property type="evidence" value="ECO:0007669"/>
    <property type="project" value="UniProtKB-KW"/>
</dbReference>
<comment type="subcellular location">
    <subcellularLocation>
        <location evidence="1">Cell membrane</location>
        <topology evidence="1">Peripheral membrane protein</topology>
        <orientation evidence="1">Cytoplasmic side</orientation>
    </subcellularLocation>
</comment>
<evidence type="ECO:0000256" key="1">
    <source>
        <dbReference type="ARBA" id="ARBA00004413"/>
    </source>
</evidence>
<name>A0A841GSW1_9BACT</name>